<evidence type="ECO:0000256" key="5">
    <source>
        <dbReference type="ARBA" id="ARBA00022519"/>
    </source>
</evidence>
<feature type="transmembrane region" description="Helical" evidence="10">
    <location>
        <begin position="200"/>
        <end position="222"/>
    </location>
</feature>
<dbReference type="GO" id="GO:0055085">
    <property type="term" value="P:transmembrane transport"/>
    <property type="evidence" value="ECO:0007669"/>
    <property type="project" value="InterPro"/>
</dbReference>
<feature type="transmembrane region" description="Helical" evidence="10">
    <location>
        <begin position="49"/>
        <end position="68"/>
    </location>
</feature>
<evidence type="ECO:0000256" key="10">
    <source>
        <dbReference type="SAM" id="Phobius"/>
    </source>
</evidence>
<keyword evidence="5" id="KW-0997">Cell inner membrane</keyword>
<name>E5XUY5_SEGRC</name>
<evidence type="ECO:0000313" key="13">
    <source>
        <dbReference type="Proteomes" id="UP000004816"/>
    </source>
</evidence>
<dbReference type="PIRSF" id="PIRSF006060">
    <property type="entry name" value="AA_transporter"/>
    <property type="match status" value="1"/>
</dbReference>
<evidence type="ECO:0000256" key="3">
    <source>
        <dbReference type="ARBA" id="ARBA00022448"/>
    </source>
</evidence>
<dbReference type="OrthoDB" id="5297508at2"/>
<gene>
    <name evidence="12" type="ORF">HMPREF9336_03307</name>
</gene>
<dbReference type="Gene3D" id="1.20.1740.10">
    <property type="entry name" value="Amino acid/polyamine transporter I"/>
    <property type="match status" value="1"/>
</dbReference>
<protein>
    <recommendedName>
        <fullName evidence="11">Amino acid permease/ SLC12A domain-containing protein</fullName>
    </recommendedName>
</protein>
<keyword evidence="4" id="KW-1003">Cell membrane</keyword>
<evidence type="ECO:0000256" key="4">
    <source>
        <dbReference type="ARBA" id="ARBA00022475"/>
    </source>
</evidence>
<proteinExistence type="inferred from homology"/>
<sequence length="461" mass="48126">MPQPETHTPEEGYRRGLSVRMIRMMAVGGAIGTGLFYGTGAGIQSAGPALLLVFAVAGLAIFVISRALGELLDHRPTSGSLYEYPREFLGPFAGFLSGWTYWVTVCVSCAAEVTAAGEYLRFWWPWVPVWATALAFLVALGVVNLASARVYGETEFWFAGMKAATILALVVFGVWALLPLPGPVSVPSASVANLWRDGGFFPNGAFVVLTALPLALFAYAGVEQVGLTAGEAQDPKRTLRKAVTSIPLRIALFYLGALAVLLCLRGWRSYQPGQSPFVAVFAQAGVPFAAGVVNFVVLTAAASSCNSSMYSTARLLRAIALRREGPGWLGALSPRAVPARALAASALVMAAGVGANVWAAQTAWVALISLATVGLIIVWGLILASHAGYRRAVADGRAAQTGFRLPLAPASTAFAGLVLGSVLFEQGFSGGGRLVLAVGAAWVLAVALGFRSLARAGRGTP</sequence>
<feature type="transmembrane region" description="Helical" evidence="10">
    <location>
        <begin position="405"/>
        <end position="424"/>
    </location>
</feature>
<evidence type="ECO:0000313" key="12">
    <source>
        <dbReference type="EMBL" id="EFV11821.2"/>
    </source>
</evidence>
<dbReference type="STRING" id="679197.HMPREF9336_03307"/>
<feature type="transmembrane region" description="Helical" evidence="10">
    <location>
        <begin position="123"/>
        <end position="145"/>
    </location>
</feature>
<evidence type="ECO:0000256" key="7">
    <source>
        <dbReference type="ARBA" id="ARBA00022970"/>
    </source>
</evidence>
<evidence type="ECO:0000259" key="11">
    <source>
        <dbReference type="Pfam" id="PF00324"/>
    </source>
</evidence>
<feature type="transmembrane region" description="Helical" evidence="10">
    <location>
        <begin position="21"/>
        <end position="43"/>
    </location>
</feature>
<feature type="transmembrane region" description="Helical" evidence="10">
    <location>
        <begin position="246"/>
        <end position="267"/>
    </location>
</feature>
<evidence type="ECO:0000256" key="9">
    <source>
        <dbReference type="ARBA" id="ARBA00023136"/>
    </source>
</evidence>
<dbReference type="Proteomes" id="UP000004816">
    <property type="component" value="Unassembled WGS sequence"/>
</dbReference>
<evidence type="ECO:0000256" key="1">
    <source>
        <dbReference type="ARBA" id="ARBA00004429"/>
    </source>
</evidence>
<dbReference type="Pfam" id="PF00324">
    <property type="entry name" value="AA_permease"/>
    <property type="match status" value="1"/>
</dbReference>
<evidence type="ECO:0000256" key="8">
    <source>
        <dbReference type="ARBA" id="ARBA00022989"/>
    </source>
</evidence>
<dbReference type="GO" id="GO:0006865">
    <property type="term" value="P:amino acid transport"/>
    <property type="evidence" value="ECO:0007669"/>
    <property type="project" value="UniProtKB-KW"/>
</dbReference>
<feature type="transmembrane region" description="Helical" evidence="10">
    <location>
        <begin position="157"/>
        <end position="180"/>
    </location>
</feature>
<dbReference type="eggNOG" id="COG1113">
    <property type="taxonomic scope" value="Bacteria"/>
</dbReference>
<feature type="transmembrane region" description="Helical" evidence="10">
    <location>
        <begin position="88"/>
        <end position="111"/>
    </location>
</feature>
<comment type="subcellular location">
    <subcellularLocation>
        <location evidence="1">Cell inner membrane</location>
        <topology evidence="1">Multi-pass membrane protein</topology>
    </subcellularLocation>
</comment>
<dbReference type="EMBL" id="ACZI02000001">
    <property type="protein sequence ID" value="EFV11821.2"/>
    <property type="molecule type" value="Genomic_DNA"/>
</dbReference>
<keyword evidence="9 10" id="KW-0472">Membrane</keyword>
<comment type="similarity">
    <text evidence="2">Belongs to the amino acid-polyamine-organocation (APC) superfamily. Amino acid transporter (AAT) (TC 2.A.3.1) family.</text>
</comment>
<dbReference type="HOGENOM" id="CLU_007946_9_3_11"/>
<feature type="transmembrane region" description="Helical" evidence="10">
    <location>
        <begin position="279"/>
        <end position="301"/>
    </location>
</feature>
<feature type="transmembrane region" description="Helical" evidence="10">
    <location>
        <begin position="430"/>
        <end position="450"/>
    </location>
</feature>
<feature type="transmembrane region" description="Helical" evidence="10">
    <location>
        <begin position="364"/>
        <end position="384"/>
    </location>
</feature>
<keyword evidence="8 10" id="KW-1133">Transmembrane helix</keyword>
<dbReference type="AlphaFoldDB" id="E5XUY5"/>
<evidence type="ECO:0000256" key="2">
    <source>
        <dbReference type="ARBA" id="ARBA00008583"/>
    </source>
</evidence>
<dbReference type="PROSITE" id="PS00218">
    <property type="entry name" value="AMINO_ACID_PERMEASE_1"/>
    <property type="match status" value="1"/>
</dbReference>
<reference evidence="12 13" key="1">
    <citation type="journal article" date="2011" name="Stand. Genomic Sci.">
        <title>High quality draft genome sequence of Segniliparus rugosus CDC 945(T)= (ATCC BAA-974(T)).</title>
        <authorList>
            <person name="Earl A.M."/>
            <person name="Desjardins C.A."/>
            <person name="Fitzgerald M.G."/>
            <person name="Arachchi H.M."/>
            <person name="Zeng Q."/>
            <person name="Mehta T."/>
            <person name="Griggs A."/>
            <person name="Birren B.W."/>
            <person name="Toney N.C."/>
            <person name="Carr J."/>
            <person name="Posey J."/>
            <person name="Butler W.R."/>
        </authorList>
    </citation>
    <scope>NUCLEOTIDE SEQUENCE [LARGE SCALE GENOMIC DNA]</scope>
    <source>
        <strain evidence="13">ATCC BAA-974 / DSM 45345 / CCUG 50838 / CIP 108380 / JCM 13579 / CDC 945</strain>
    </source>
</reference>
<dbReference type="InterPro" id="IPR004841">
    <property type="entry name" value="AA-permease/SLC12A_dom"/>
</dbReference>
<dbReference type="PANTHER" id="PTHR43495:SF4">
    <property type="entry name" value="AROMATIC AMINO ACID TRANSPORT PROTEIN AROP"/>
    <property type="match status" value="1"/>
</dbReference>
<keyword evidence="7" id="KW-0029">Amino-acid transport</keyword>
<dbReference type="RefSeq" id="WP_021029874.1">
    <property type="nucleotide sequence ID" value="NZ_KI391953.1"/>
</dbReference>
<feature type="domain" description="Amino acid permease/ SLC12A" evidence="11">
    <location>
        <begin position="23"/>
        <end position="428"/>
    </location>
</feature>
<organism evidence="12 13">
    <name type="scientific">Segniliparus rugosus (strain ATCC BAA-974 / DSM 45345 / CCUG 50838 / CIP 108380 / JCM 13579 / CDC 945)</name>
    <dbReference type="NCBI Taxonomy" id="679197"/>
    <lineage>
        <taxon>Bacteria</taxon>
        <taxon>Bacillati</taxon>
        <taxon>Actinomycetota</taxon>
        <taxon>Actinomycetes</taxon>
        <taxon>Mycobacteriales</taxon>
        <taxon>Segniliparaceae</taxon>
        <taxon>Segniliparus</taxon>
    </lineage>
</organism>
<evidence type="ECO:0000256" key="6">
    <source>
        <dbReference type="ARBA" id="ARBA00022692"/>
    </source>
</evidence>
<keyword evidence="13" id="KW-1185">Reference proteome</keyword>
<keyword evidence="3" id="KW-0813">Transport</keyword>
<dbReference type="InterPro" id="IPR004840">
    <property type="entry name" value="Amino_acid_permease_CS"/>
</dbReference>
<dbReference type="PANTHER" id="PTHR43495">
    <property type="entry name" value="GABA PERMEASE"/>
    <property type="match status" value="1"/>
</dbReference>
<keyword evidence="6 10" id="KW-0812">Transmembrane</keyword>
<dbReference type="GO" id="GO:0005886">
    <property type="term" value="C:plasma membrane"/>
    <property type="evidence" value="ECO:0007669"/>
    <property type="project" value="UniProtKB-SubCell"/>
</dbReference>
<accession>E5XUY5</accession>
<feature type="transmembrane region" description="Helical" evidence="10">
    <location>
        <begin position="341"/>
        <end position="358"/>
    </location>
</feature>
<dbReference type="FunFam" id="1.20.1740.10:FF:000001">
    <property type="entry name" value="Amino acid permease"/>
    <property type="match status" value="1"/>
</dbReference>
<comment type="caution">
    <text evidence="12">The sequence shown here is derived from an EMBL/GenBank/DDBJ whole genome shotgun (WGS) entry which is preliminary data.</text>
</comment>